<dbReference type="SUPFAM" id="SSF52540">
    <property type="entry name" value="P-loop containing nucleoside triphosphate hydrolases"/>
    <property type="match status" value="1"/>
</dbReference>
<dbReference type="GO" id="GO:0005524">
    <property type="term" value="F:ATP binding"/>
    <property type="evidence" value="ECO:0007669"/>
    <property type="project" value="InterPro"/>
</dbReference>
<feature type="domain" description="ATPase AAA-type core" evidence="1">
    <location>
        <begin position="180"/>
        <end position="286"/>
    </location>
</feature>
<dbReference type="AlphaFoldDB" id="A0A6I4YVA2"/>
<dbReference type="InterPro" id="IPR027417">
    <property type="entry name" value="P-loop_NTPase"/>
</dbReference>
<dbReference type="PANTHER" id="PTHR43581:SF4">
    <property type="entry name" value="ATP_GTP PHOSPHATASE"/>
    <property type="match status" value="1"/>
</dbReference>
<accession>A0A6I4YVA2</accession>
<gene>
    <name evidence="2" type="ORF">GLX28_15595</name>
</gene>
<sequence>MTGQNRSGKSQLLIDIIETLTYPGRKLTATQVTFLGEPKKIITYSMAPFNKFTGRKFYKDNIVENIGFSMGSAKYSLLFQAAVEFTQASNKKKELFNEISSITQLIPEFIISLSIDRSRLSTLSYKSKRFSPSEFQILKQLENTSSFDLYLSPGKLEIVDKDLQNSERPFSKSESLHKGLFPKENLLEEILALRSNGALRIRSVVNYNGIHWENADNLSSGQLSFFIGLMILSISLEDNCVILIDEPEISLHPEWQKKFIEILYKIADYHKNCYFFIATHSPIIVSESRSTAEIVNLRNDLDYLDDFIKDPISIEEIYATYFDTITPNSFLIKMLILQTTVALENSDSRLFNSLKRKLKLILPMVEDESTRYIIKDLVKKEIDP</sequence>
<dbReference type="RefSeq" id="WP_237427525.1">
    <property type="nucleotide sequence ID" value="NZ_WVHK01000070.1"/>
</dbReference>
<dbReference type="InterPro" id="IPR003959">
    <property type="entry name" value="ATPase_AAA_core"/>
</dbReference>
<reference evidence="2 3" key="1">
    <citation type="submission" date="2019-11" db="EMBL/GenBank/DDBJ databases">
        <title>Genome sequence of Deinococcus xianganensis Y35, AI-2 producing algicidal bacterium, isolated from lake water.</title>
        <authorList>
            <person name="Li Y."/>
        </authorList>
    </citation>
    <scope>NUCLEOTIDE SEQUENCE [LARGE SCALE GENOMIC DNA]</scope>
    <source>
        <strain evidence="2 3">Y35</strain>
    </source>
</reference>
<organism evidence="2 3">
    <name type="scientific">Deinococcus xianganensis</name>
    <dbReference type="NCBI Taxonomy" id="1507289"/>
    <lineage>
        <taxon>Bacteria</taxon>
        <taxon>Thermotogati</taxon>
        <taxon>Deinococcota</taxon>
        <taxon>Deinococci</taxon>
        <taxon>Deinococcales</taxon>
        <taxon>Deinococcaceae</taxon>
        <taxon>Deinococcus</taxon>
    </lineage>
</organism>
<comment type="caution">
    <text evidence="2">The sequence shown here is derived from an EMBL/GenBank/DDBJ whole genome shotgun (WGS) entry which is preliminary data.</text>
</comment>
<name>A0A6I4YVA2_9DEIO</name>
<dbReference type="InterPro" id="IPR051396">
    <property type="entry name" value="Bact_Antivir_Def_Nuclease"/>
</dbReference>
<dbReference type="PANTHER" id="PTHR43581">
    <property type="entry name" value="ATP/GTP PHOSPHATASE"/>
    <property type="match status" value="1"/>
</dbReference>
<dbReference type="EMBL" id="WVHK01000070">
    <property type="protein sequence ID" value="MXV21053.1"/>
    <property type="molecule type" value="Genomic_DNA"/>
</dbReference>
<dbReference type="Proteomes" id="UP000430519">
    <property type="component" value="Unassembled WGS sequence"/>
</dbReference>
<dbReference type="Pfam" id="PF13304">
    <property type="entry name" value="AAA_21"/>
    <property type="match status" value="1"/>
</dbReference>
<evidence type="ECO:0000313" key="3">
    <source>
        <dbReference type="Proteomes" id="UP000430519"/>
    </source>
</evidence>
<proteinExistence type="predicted"/>
<dbReference type="GO" id="GO:0016887">
    <property type="term" value="F:ATP hydrolysis activity"/>
    <property type="evidence" value="ECO:0007669"/>
    <property type="project" value="InterPro"/>
</dbReference>
<protein>
    <submittedName>
        <fullName evidence="2">AAA family ATPase</fullName>
    </submittedName>
</protein>
<evidence type="ECO:0000313" key="2">
    <source>
        <dbReference type="EMBL" id="MXV21053.1"/>
    </source>
</evidence>
<keyword evidence="3" id="KW-1185">Reference proteome</keyword>
<dbReference type="Gene3D" id="3.40.50.300">
    <property type="entry name" value="P-loop containing nucleotide triphosphate hydrolases"/>
    <property type="match status" value="1"/>
</dbReference>
<evidence type="ECO:0000259" key="1">
    <source>
        <dbReference type="Pfam" id="PF13304"/>
    </source>
</evidence>